<dbReference type="Pfam" id="PF08309">
    <property type="entry name" value="LVIVD"/>
    <property type="match status" value="2"/>
</dbReference>
<sequence length="586" mass="65009">MKTRLLPSKARVPFIQTGVAASVILGMLLGGYARAEEHGPINIVDPFVKRQTELSPDRTPPEPAPGSYGLDKKTGVFTHPAATPFSHGGQPFAGQLDYWDSKTYIKNMKVEAYYPIVVEPFHTWQNIVDFDGKRYLYQYVRRSLKIFDITHPKDVKLLLTRGETWGPNGPGEEQNPYPADDMFGAASIQWNKKLGKNIMVQSFEVRRFGVLEDKYREPDKVEAIRKSKHLKGFKVYEMNGPLPADWKLIATRTTDIEHPNAPIGEQEGSGVRDIPAYFGGDVMYVAAAPSDKYALTEYPNDLYNAGYQSWDMSNPADPKLLDVLTVPGQIVGDPEHEAVFKANPRAGNRASWMGARMSLFIPKPVEQGGKYGYAAMGGMGLYVVDITDSKAMKVVGHVDFPVSVAGTEGDNIDVSQVEKTGLVYFSGYPLSEDCYEAYKDIYAVDVSNPTKPAIQHVLPRPTPPADAAFTDFCQRKGSFGPKRTGYYTQPGVSREGILPYAFYNAGVQVFDVRDPAKPTIGAYFVPPFDTKNVASYAVGNLTHSAYTEYDRNLIWVFTNHGFYALSTPLLGTPSFDAPKKPWPSRD</sequence>
<proteinExistence type="predicted"/>
<evidence type="ECO:0000313" key="1">
    <source>
        <dbReference type="EMBL" id="XBY65603.1"/>
    </source>
</evidence>
<dbReference type="RefSeq" id="WP_350447960.1">
    <property type="nucleotide sequence ID" value="NZ_CP158373.1"/>
</dbReference>
<gene>
    <name evidence="1" type="ORF">ABS648_07510</name>
</gene>
<dbReference type="AlphaFoldDB" id="A0AAU7Y9Z1"/>
<protein>
    <recommendedName>
        <fullName evidence="2">LVIVD repeat-containing protein</fullName>
    </recommendedName>
</protein>
<dbReference type="InterPro" id="IPR013211">
    <property type="entry name" value="LVIVD"/>
</dbReference>
<accession>A0AAU7Y9Z1</accession>
<organism evidence="1">
    <name type="scientific">Pseudomonas solani</name>
    <dbReference type="NCBI Taxonomy" id="2731552"/>
    <lineage>
        <taxon>Bacteria</taxon>
        <taxon>Pseudomonadati</taxon>
        <taxon>Pseudomonadota</taxon>
        <taxon>Gammaproteobacteria</taxon>
        <taxon>Pseudomonadales</taxon>
        <taxon>Pseudomonadaceae</taxon>
        <taxon>Pseudomonas</taxon>
    </lineage>
</organism>
<evidence type="ECO:0008006" key="2">
    <source>
        <dbReference type="Google" id="ProtNLM"/>
    </source>
</evidence>
<name>A0AAU7Y9Z1_9PSED</name>
<dbReference type="EMBL" id="CP158373">
    <property type="protein sequence ID" value="XBY65603.1"/>
    <property type="molecule type" value="Genomic_DNA"/>
</dbReference>
<reference evidence="1" key="1">
    <citation type="submission" date="2023-08" db="EMBL/GenBank/DDBJ databases">
        <title>Increased levels of nutrients transform a symbiont into a lethal pathobiont.</title>
        <authorList>
            <person name="Lachnit T."/>
            <person name="Ulrich L."/>
            <person name="Willmer F.M."/>
            <person name="Hasenbein T."/>
            <person name="Steiner L.X."/>
            <person name="Wolters M."/>
            <person name="Herbst E.M."/>
            <person name="Deines P."/>
        </authorList>
    </citation>
    <scope>NUCLEOTIDE SEQUENCE</scope>
    <source>
        <strain evidence="1">T3</strain>
    </source>
</reference>